<name>A0AAD3R2W9_LATJO</name>
<gene>
    <name evidence="2" type="ORF">AKAME5_002840300</name>
</gene>
<dbReference type="Proteomes" id="UP001279410">
    <property type="component" value="Unassembled WGS sequence"/>
</dbReference>
<organism evidence="2 3">
    <name type="scientific">Lates japonicus</name>
    <name type="common">Japanese lates</name>
    <dbReference type="NCBI Taxonomy" id="270547"/>
    <lineage>
        <taxon>Eukaryota</taxon>
        <taxon>Metazoa</taxon>
        <taxon>Chordata</taxon>
        <taxon>Craniata</taxon>
        <taxon>Vertebrata</taxon>
        <taxon>Euteleostomi</taxon>
        <taxon>Actinopterygii</taxon>
        <taxon>Neopterygii</taxon>
        <taxon>Teleostei</taxon>
        <taxon>Neoteleostei</taxon>
        <taxon>Acanthomorphata</taxon>
        <taxon>Carangaria</taxon>
        <taxon>Carangaria incertae sedis</taxon>
        <taxon>Centropomidae</taxon>
        <taxon>Lates</taxon>
    </lineage>
</organism>
<evidence type="ECO:0000256" key="1">
    <source>
        <dbReference type="SAM" id="MobiDB-lite"/>
    </source>
</evidence>
<feature type="region of interest" description="Disordered" evidence="1">
    <location>
        <begin position="26"/>
        <end position="50"/>
    </location>
</feature>
<evidence type="ECO:0000313" key="3">
    <source>
        <dbReference type="Proteomes" id="UP001279410"/>
    </source>
</evidence>
<feature type="compositionally biased region" description="Basic and acidic residues" evidence="1">
    <location>
        <begin position="27"/>
        <end position="50"/>
    </location>
</feature>
<protein>
    <submittedName>
        <fullName evidence="2">Glycoprotein endo-alpha-1,2-mannosidase-like protein</fullName>
    </submittedName>
</protein>
<sequence length="104" mass="12211">MGRELPQQLMETQRSRGQCEHAITNTKDAEAQRDGFGHGPRDDFTGERPDRRRLDVKDVPCRWPVPHGQRHEGGLTKSDRDYSIFYDVHIFYYLWYGSPSMDNK</sequence>
<comment type="caution">
    <text evidence="2">The sequence shown here is derived from an EMBL/GenBank/DDBJ whole genome shotgun (WGS) entry which is preliminary data.</text>
</comment>
<accession>A0AAD3R2W9</accession>
<dbReference type="EMBL" id="BRZM01004017">
    <property type="protein sequence ID" value="GLD54077.1"/>
    <property type="molecule type" value="Genomic_DNA"/>
</dbReference>
<keyword evidence="3" id="KW-1185">Reference proteome</keyword>
<proteinExistence type="predicted"/>
<reference evidence="2" key="1">
    <citation type="submission" date="2022-08" db="EMBL/GenBank/DDBJ databases">
        <title>Genome sequencing of akame (Lates japonicus).</title>
        <authorList>
            <person name="Hashiguchi Y."/>
            <person name="Takahashi H."/>
        </authorList>
    </citation>
    <scope>NUCLEOTIDE SEQUENCE</scope>
    <source>
        <strain evidence="2">Kochi</strain>
    </source>
</reference>
<evidence type="ECO:0000313" key="2">
    <source>
        <dbReference type="EMBL" id="GLD54077.1"/>
    </source>
</evidence>
<dbReference type="AlphaFoldDB" id="A0AAD3R2W9"/>